<keyword evidence="2" id="KW-1133">Transmembrane helix</keyword>
<sequence length="104" mass="10744">MLRTPLARRPLHTLATLATLLVLTTVGGLGASTAQAAPNDPAPTGTSTVQPGDRPDSNEGSSFPWVRLVIIVAAAGLVTVAVVGARTRRSLDRPDDVGRPPADR</sequence>
<keyword evidence="2" id="KW-0812">Transmembrane</keyword>
<dbReference type="EMBL" id="BSUK01000001">
    <property type="protein sequence ID" value="GMA24320.1"/>
    <property type="molecule type" value="Genomic_DNA"/>
</dbReference>
<evidence type="ECO:0000256" key="2">
    <source>
        <dbReference type="SAM" id="Phobius"/>
    </source>
</evidence>
<feature type="transmembrane region" description="Helical" evidence="2">
    <location>
        <begin position="65"/>
        <end position="85"/>
    </location>
</feature>
<name>A0ABQ6I102_9MICO</name>
<keyword evidence="2" id="KW-0472">Membrane</keyword>
<reference evidence="5" key="1">
    <citation type="journal article" date="2019" name="Int. J. Syst. Evol. Microbiol.">
        <title>The Global Catalogue of Microorganisms (GCM) 10K type strain sequencing project: providing services to taxonomists for standard genome sequencing and annotation.</title>
        <authorList>
            <consortium name="The Broad Institute Genomics Platform"/>
            <consortium name="The Broad Institute Genome Sequencing Center for Infectious Disease"/>
            <person name="Wu L."/>
            <person name="Ma J."/>
        </authorList>
    </citation>
    <scope>NUCLEOTIDE SEQUENCE [LARGE SCALE GENOMIC DNA]</scope>
    <source>
        <strain evidence="5">NBRC 106348</strain>
    </source>
</reference>
<evidence type="ECO:0000313" key="4">
    <source>
        <dbReference type="EMBL" id="GMA24320.1"/>
    </source>
</evidence>
<feature type="chain" id="PRO_5045710094" evidence="3">
    <location>
        <begin position="37"/>
        <end position="104"/>
    </location>
</feature>
<accession>A0ABQ6I102</accession>
<evidence type="ECO:0000313" key="5">
    <source>
        <dbReference type="Proteomes" id="UP001157091"/>
    </source>
</evidence>
<comment type="caution">
    <text evidence="4">The sequence shown here is derived from an EMBL/GenBank/DDBJ whole genome shotgun (WGS) entry which is preliminary data.</text>
</comment>
<organism evidence="4 5">
    <name type="scientific">Luteimicrobium album</name>
    <dbReference type="NCBI Taxonomy" id="1054550"/>
    <lineage>
        <taxon>Bacteria</taxon>
        <taxon>Bacillati</taxon>
        <taxon>Actinomycetota</taxon>
        <taxon>Actinomycetes</taxon>
        <taxon>Micrococcales</taxon>
        <taxon>Luteimicrobium</taxon>
    </lineage>
</organism>
<evidence type="ECO:0000256" key="3">
    <source>
        <dbReference type="SAM" id="SignalP"/>
    </source>
</evidence>
<keyword evidence="3" id="KW-0732">Signal</keyword>
<dbReference type="Proteomes" id="UP001157091">
    <property type="component" value="Unassembled WGS sequence"/>
</dbReference>
<evidence type="ECO:0000256" key="1">
    <source>
        <dbReference type="SAM" id="MobiDB-lite"/>
    </source>
</evidence>
<keyword evidence="5" id="KW-1185">Reference proteome</keyword>
<proteinExistence type="predicted"/>
<dbReference type="RefSeq" id="WP_284293155.1">
    <property type="nucleotide sequence ID" value="NZ_BSUK01000001.1"/>
</dbReference>
<gene>
    <name evidence="4" type="ORF">GCM10025864_20790</name>
</gene>
<feature type="signal peptide" evidence="3">
    <location>
        <begin position="1"/>
        <end position="36"/>
    </location>
</feature>
<protein>
    <submittedName>
        <fullName evidence="4">Uncharacterized protein</fullName>
    </submittedName>
</protein>
<feature type="region of interest" description="Disordered" evidence="1">
    <location>
        <begin position="31"/>
        <end position="61"/>
    </location>
</feature>